<evidence type="ECO:0000256" key="2">
    <source>
        <dbReference type="SAM" id="MobiDB-lite"/>
    </source>
</evidence>
<organism evidence="3 4">
    <name type="scientific">Reichenbachiella carrageenanivorans</name>
    <dbReference type="NCBI Taxonomy" id="2979869"/>
    <lineage>
        <taxon>Bacteria</taxon>
        <taxon>Pseudomonadati</taxon>
        <taxon>Bacteroidota</taxon>
        <taxon>Cytophagia</taxon>
        <taxon>Cytophagales</taxon>
        <taxon>Reichenbachiellaceae</taxon>
        <taxon>Reichenbachiella</taxon>
    </lineage>
</organism>
<reference evidence="3" key="1">
    <citation type="submission" date="2022-10" db="EMBL/GenBank/DDBJ databases">
        <title>Comparative genomics and taxonomic characterization of three novel marine species of genus Reichenbachiella exhibiting antioxidant and polysaccharide degradation activities.</title>
        <authorList>
            <person name="Muhammad N."/>
            <person name="Lee Y.-J."/>
            <person name="Ko J."/>
            <person name="Kim S.-G."/>
        </authorList>
    </citation>
    <scope>NUCLEOTIDE SEQUENCE</scope>
    <source>
        <strain evidence="3">Wsw4-B4</strain>
    </source>
</reference>
<proteinExistence type="predicted"/>
<evidence type="ECO:0000313" key="3">
    <source>
        <dbReference type="EMBL" id="UXX80876.1"/>
    </source>
</evidence>
<keyword evidence="4" id="KW-1185">Reference proteome</keyword>
<evidence type="ECO:0000313" key="4">
    <source>
        <dbReference type="Proteomes" id="UP001062165"/>
    </source>
</evidence>
<dbReference type="RefSeq" id="WP_263052605.1">
    <property type="nucleotide sequence ID" value="NZ_CP106735.1"/>
</dbReference>
<protein>
    <submittedName>
        <fullName evidence="3">Uncharacterized protein</fullName>
    </submittedName>
</protein>
<feature type="coiled-coil region" evidence="1">
    <location>
        <begin position="316"/>
        <end position="353"/>
    </location>
</feature>
<keyword evidence="1" id="KW-0175">Coiled coil</keyword>
<feature type="compositionally biased region" description="Basic and acidic residues" evidence="2">
    <location>
        <begin position="73"/>
        <end position="93"/>
    </location>
</feature>
<dbReference type="EMBL" id="CP106735">
    <property type="protein sequence ID" value="UXX80876.1"/>
    <property type="molecule type" value="Genomic_DNA"/>
</dbReference>
<evidence type="ECO:0000256" key="1">
    <source>
        <dbReference type="SAM" id="Coils"/>
    </source>
</evidence>
<accession>A0ABY6D405</accession>
<sequence>MCYADKEEKTRDQIPKDKTDTPDREKEKEILKREAERMNEIRAYELAHPEESARELRELVEQELKQKQARTQQEAEKAEAKRLEAERQPKPTPEEIQAESLVRERAIIQRQVDAKLRIYYSKLQKDYILRAKSKFPEVNRYFIDFDRSMIKQGFKVGYRPFVEALEKGFGGIKWGIMIHEEETTASPAQETLVEQETKKVTPANTQITAGVGADAKNLKSDVLVIQRALLRLGLLSESEFNTESKAVSDTATPSVEQEKIVKTIAAIKKFQEEVLHWKKWDGNISGSDSETLKEMRAEGMDCDKAQKKIAEYPAFKAKREAEKGAAEKKKKAAEEAKQKAEEEADRIKCIQQAPATAENASKFINDFSDVLDLADVLKEYTRLNPALVSLILSESGRTKRDNIVYALMQRLEDAELASVNKDLLEDMKSALEAWLVTNSDYSKEIERLERFTSTTLTPQALLVELKIEGLSDEASQAEILELTELVREQLDIYPSLVKAFKASPYFTADEKVKVFGQVAFEAAKTEFLLGTMAYRGKKWETETNSGKFVDVYTTHSNGKEEKSTAAWCAKFVGYIYSDILGAYPMKKKSEQYRGVWGGSQISNGYEEFWDKDEKQGGKQVGQKKVGQANLWKTLRLQVAAETDTPKKIKLINDFFGAHIMPQTGDIMIVSRKHNNSFSESKHDNFDESHTAMIEKVEISDTGVYIYTIEGNAGDKVTGKKYDLLKTTEEANSLASIVNISRFSSYNFGESTALREKEEIITAAPQEVSPDLLLLPVKQMNELLIQYGQSSDMFMSGETLSDISSELNDKVD</sequence>
<feature type="region of interest" description="Disordered" evidence="2">
    <location>
        <begin position="1"/>
        <end position="29"/>
    </location>
</feature>
<gene>
    <name evidence="3" type="ORF">N7E81_07155</name>
</gene>
<dbReference type="Proteomes" id="UP001062165">
    <property type="component" value="Chromosome"/>
</dbReference>
<name>A0ABY6D405_9BACT</name>
<feature type="region of interest" description="Disordered" evidence="2">
    <location>
        <begin position="63"/>
        <end position="98"/>
    </location>
</feature>